<evidence type="ECO:0000313" key="3">
    <source>
        <dbReference type="EMBL" id="KLL11755.1"/>
    </source>
</evidence>
<keyword evidence="4" id="KW-1185">Reference proteome</keyword>
<organism evidence="3 4">
    <name type="scientific">Protofrankia coriariae</name>
    <dbReference type="NCBI Taxonomy" id="1562887"/>
    <lineage>
        <taxon>Bacteria</taxon>
        <taxon>Bacillati</taxon>
        <taxon>Actinomycetota</taxon>
        <taxon>Actinomycetes</taxon>
        <taxon>Frankiales</taxon>
        <taxon>Frankiaceae</taxon>
        <taxon>Protofrankia</taxon>
    </lineage>
</organism>
<dbReference type="Proteomes" id="UP000035425">
    <property type="component" value="Unassembled WGS sequence"/>
</dbReference>
<keyword evidence="2" id="KW-0812">Transmembrane</keyword>
<evidence type="ECO:0000256" key="1">
    <source>
        <dbReference type="SAM" id="MobiDB-lite"/>
    </source>
</evidence>
<feature type="region of interest" description="Disordered" evidence="1">
    <location>
        <begin position="59"/>
        <end position="92"/>
    </location>
</feature>
<keyword evidence="2" id="KW-0472">Membrane</keyword>
<protein>
    <submittedName>
        <fullName evidence="3">Uncharacterized protein</fullName>
    </submittedName>
</protein>
<name>A0ABR5F4V8_9ACTN</name>
<feature type="compositionally biased region" description="Basic and acidic residues" evidence="1">
    <location>
        <begin position="64"/>
        <end position="75"/>
    </location>
</feature>
<evidence type="ECO:0000256" key="2">
    <source>
        <dbReference type="SAM" id="Phobius"/>
    </source>
</evidence>
<dbReference type="EMBL" id="JWIO01000012">
    <property type="protein sequence ID" value="KLL11755.1"/>
    <property type="molecule type" value="Genomic_DNA"/>
</dbReference>
<proteinExistence type="predicted"/>
<reference evidence="3 4" key="1">
    <citation type="submission" date="2014-12" db="EMBL/GenBank/DDBJ databases">
        <title>Frankia sp. BMG5.1 draft genome.</title>
        <authorList>
            <person name="Gtari M."/>
            <person name="Ghodhbane-Gtari F."/>
            <person name="Nouioui I."/>
            <person name="Ktari A."/>
            <person name="Hezbri K."/>
            <person name="Mimouni W."/>
            <person name="Sbissi I."/>
            <person name="Ayari A."/>
            <person name="Yamanaka T."/>
            <person name="Normand P."/>
            <person name="Tisa L.S."/>
            <person name="Boudabous A."/>
        </authorList>
    </citation>
    <scope>NUCLEOTIDE SEQUENCE [LARGE SCALE GENOMIC DNA]</scope>
    <source>
        <strain evidence="3 4">BMG5.1</strain>
    </source>
</reference>
<keyword evidence="2" id="KW-1133">Transmembrane helix</keyword>
<evidence type="ECO:0000313" key="4">
    <source>
        <dbReference type="Proteomes" id="UP000035425"/>
    </source>
</evidence>
<sequence>MKVASLPRLDAEAAMWFLLIPPVAVLVTLVWFALRSRPERRPEALITVEGYRRSMAALARPLHSSRDPSSHDRNGTFRAGGRPPDPRSPDAP</sequence>
<comment type="caution">
    <text evidence="3">The sequence shown here is derived from an EMBL/GenBank/DDBJ whole genome shotgun (WGS) entry which is preliminary data.</text>
</comment>
<gene>
    <name evidence="3" type="ORF">FrCorBMG51_09545</name>
</gene>
<feature type="transmembrane region" description="Helical" evidence="2">
    <location>
        <begin position="13"/>
        <end position="34"/>
    </location>
</feature>
<accession>A0ABR5F4V8</accession>